<evidence type="ECO:0000313" key="2">
    <source>
        <dbReference type="EMBL" id="SMY06788.1"/>
    </source>
</evidence>
<dbReference type="Proteomes" id="UP000201613">
    <property type="component" value="Unassembled WGS sequence"/>
</dbReference>
<gene>
    <name evidence="2" type="ORF">LOM8899_00918</name>
</gene>
<proteinExistence type="predicted"/>
<dbReference type="OrthoDB" id="7875801at2"/>
<keyword evidence="1" id="KW-0472">Membrane</keyword>
<dbReference type="AlphaFoldDB" id="A0A238LAX8"/>
<dbReference type="EMBL" id="FXZK01000001">
    <property type="protein sequence ID" value="SMY06788.1"/>
    <property type="molecule type" value="Genomic_DNA"/>
</dbReference>
<keyword evidence="1" id="KW-0812">Transmembrane</keyword>
<feature type="transmembrane region" description="Helical" evidence="1">
    <location>
        <begin position="33"/>
        <end position="50"/>
    </location>
</feature>
<organism evidence="2 3">
    <name type="scientific">Flavimaricola marinus</name>
    <dbReference type="NCBI Taxonomy" id="1819565"/>
    <lineage>
        <taxon>Bacteria</taxon>
        <taxon>Pseudomonadati</taxon>
        <taxon>Pseudomonadota</taxon>
        <taxon>Alphaproteobacteria</taxon>
        <taxon>Rhodobacterales</taxon>
        <taxon>Paracoccaceae</taxon>
        <taxon>Flavimaricola</taxon>
    </lineage>
</organism>
<keyword evidence="3" id="KW-1185">Reference proteome</keyword>
<evidence type="ECO:0000256" key="1">
    <source>
        <dbReference type="SAM" id="Phobius"/>
    </source>
</evidence>
<evidence type="ECO:0008006" key="4">
    <source>
        <dbReference type="Google" id="ProtNLM"/>
    </source>
</evidence>
<reference evidence="2 3" key="1">
    <citation type="submission" date="2017-05" db="EMBL/GenBank/DDBJ databases">
        <authorList>
            <person name="Song R."/>
            <person name="Chenine A.L."/>
            <person name="Ruprecht R.M."/>
        </authorList>
    </citation>
    <scope>NUCLEOTIDE SEQUENCE [LARGE SCALE GENOMIC DNA]</scope>
    <source>
        <strain evidence="2 3">CECT 8899</strain>
    </source>
</reference>
<keyword evidence="1" id="KW-1133">Transmembrane helix</keyword>
<evidence type="ECO:0000313" key="3">
    <source>
        <dbReference type="Proteomes" id="UP000201613"/>
    </source>
</evidence>
<name>A0A238LAX8_9RHOB</name>
<accession>A0A238LAX8</accession>
<sequence>MNADLFLVVGIVVVAFTIPAIVGAFSEGRAPRAAAIMVMIGGGLIALAVYQTPGGYQVSEIPSVFARVIGYYIN</sequence>
<dbReference type="RefSeq" id="WP_093990924.1">
    <property type="nucleotide sequence ID" value="NZ_FXZK01000001.1"/>
</dbReference>
<feature type="transmembrane region" description="Helical" evidence="1">
    <location>
        <begin position="6"/>
        <end position="26"/>
    </location>
</feature>
<protein>
    <recommendedName>
        <fullName evidence="4">50S ribosomal protein L35</fullName>
    </recommendedName>
</protein>